<reference evidence="2 3" key="1">
    <citation type="submission" date="2019-11" db="EMBL/GenBank/DDBJ databases">
        <title>Novel species isolated from a subtropical stream in China.</title>
        <authorList>
            <person name="Lu H."/>
        </authorList>
    </citation>
    <scope>NUCLEOTIDE SEQUENCE [LARGE SCALE GENOMIC DNA]</scope>
    <source>
        <strain evidence="2 3">FT26W</strain>
    </source>
</reference>
<proteinExistence type="predicted"/>
<name>A0A844D8F8_9BURK</name>
<dbReference type="AlphaFoldDB" id="A0A844D8F8"/>
<keyword evidence="1" id="KW-0472">Membrane</keyword>
<dbReference type="EMBL" id="WKJL01000003">
    <property type="protein sequence ID" value="MRW83850.1"/>
    <property type="molecule type" value="Genomic_DNA"/>
</dbReference>
<sequence>MCKVLRNKIALQRGLTIVELVIFIVIVGIAAAVLMQVMNLANKSSTDPARRKQALLIAEAYMEEVQQAQFTACDPSDANAATITDPNQCAVRERFGPEPGNVRPFDNINDYVPQNYVPGNAVRAFAVTDSSGNLVDADVSGNPLGAGTVGGNLSGITTTLALNPVISLGGVSSTLNNMTVMQITITTTYGPGQSVTLDGYRTRYAPEVR</sequence>
<evidence type="ECO:0000313" key="2">
    <source>
        <dbReference type="EMBL" id="MRW83850.1"/>
    </source>
</evidence>
<protein>
    <submittedName>
        <fullName evidence="2">Type II secretion system protein</fullName>
    </submittedName>
</protein>
<keyword evidence="3" id="KW-1185">Reference proteome</keyword>
<organism evidence="2 3">
    <name type="scientific">Duganella aquatilis</name>
    <dbReference type="NCBI Taxonomy" id="2666082"/>
    <lineage>
        <taxon>Bacteria</taxon>
        <taxon>Pseudomonadati</taxon>
        <taxon>Pseudomonadota</taxon>
        <taxon>Betaproteobacteria</taxon>
        <taxon>Burkholderiales</taxon>
        <taxon>Oxalobacteraceae</taxon>
        <taxon>Telluria group</taxon>
        <taxon>Duganella</taxon>
    </lineage>
</organism>
<dbReference type="InterPro" id="IPR045584">
    <property type="entry name" value="Pilin-like"/>
</dbReference>
<dbReference type="Proteomes" id="UP000439986">
    <property type="component" value="Unassembled WGS sequence"/>
</dbReference>
<keyword evidence="1" id="KW-1133">Transmembrane helix</keyword>
<comment type="caution">
    <text evidence="2">The sequence shown here is derived from an EMBL/GenBank/DDBJ whole genome shotgun (WGS) entry which is preliminary data.</text>
</comment>
<evidence type="ECO:0000256" key="1">
    <source>
        <dbReference type="SAM" id="Phobius"/>
    </source>
</evidence>
<accession>A0A844D8F8</accession>
<keyword evidence="1" id="KW-0812">Transmembrane</keyword>
<dbReference type="SUPFAM" id="SSF54523">
    <property type="entry name" value="Pili subunits"/>
    <property type="match status" value="1"/>
</dbReference>
<evidence type="ECO:0000313" key="3">
    <source>
        <dbReference type="Proteomes" id="UP000439986"/>
    </source>
</evidence>
<gene>
    <name evidence="2" type="ORF">GJ698_07040</name>
</gene>
<dbReference type="RefSeq" id="WP_154356899.1">
    <property type="nucleotide sequence ID" value="NZ_WKJL01000003.1"/>
</dbReference>
<feature type="transmembrane region" description="Helical" evidence="1">
    <location>
        <begin position="20"/>
        <end position="41"/>
    </location>
</feature>